<comment type="caution">
    <text evidence="2">The sequence shown here is derived from an EMBL/GenBank/DDBJ whole genome shotgun (WGS) entry which is preliminary data.</text>
</comment>
<gene>
    <name evidence="2" type="ORF">PPSIR1_05841</name>
</gene>
<proteinExistence type="predicted"/>
<sequence length="169" mass="17948">MATSHFWPNCVHWSPDPLIPEVERHVLACSVDGVPADLPACPSARTRIPGRRGRAWSGLDHRLTRAGLGQGPARITVLAAALRRLPSGELEVEFEAGDGIVDGRGDYEALVALRGQRGAGALAHATVEFDILTGPGRPSARIIADQLSAPSPRRPSPTREGEGEGEVRS</sequence>
<dbReference type="STRING" id="391625.PPSIR1_05841"/>
<keyword evidence="3" id="KW-1185">Reference proteome</keyword>
<dbReference type="AlphaFoldDB" id="A6GIN7"/>
<protein>
    <submittedName>
        <fullName evidence="2">Uncharacterized protein</fullName>
    </submittedName>
</protein>
<organism evidence="2 3">
    <name type="scientific">Plesiocystis pacifica SIR-1</name>
    <dbReference type="NCBI Taxonomy" id="391625"/>
    <lineage>
        <taxon>Bacteria</taxon>
        <taxon>Pseudomonadati</taxon>
        <taxon>Myxococcota</taxon>
        <taxon>Polyangia</taxon>
        <taxon>Nannocystales</taxon>
        <taxon>Nannocystaceae</taxon>
        <taxon>Plesiocystis</taxon>
    </lineage>
</organism>
<reference evidence="2 3" key="1">
    <citation type="submission" date="2007-06" db="EMBL/GenBank/DDBJ databases">
        <authorList>
            <person name="Shimkets L."/>
            <person name="Ferriera S."/>
            <person name="Johnson J."/>
            <person name="Kravitz S."/>
            <person name="Beeson K."/>
            <person name="Sutton G."/>
            <person name="Rogers Y.-H."/>
            <person name="Friedman R."/>
            <person name="Frazier M."/>
            <person name="Venter J.C."/>
        </authorList>
    </citation>
    <scope>NUCLEOTIDE SEQUENCE [LARGE SCALE GENOMIC DNA]</scope>
    <source>
        <strain evidence="2 3">SIR-1</strain>
    </source>
</reference>
<evidence type="ECO:0000313" key="3">
    <source>
        <dbReference type="Proteomes" id="UP000005801"/>
    </source>
</evidence>
<dbReference type="Proteomes" id="UP000005801">
    <property type="component" value="Unassembled WGS sequence"/>
</dbReference>
<feature type="region of interest" description="Disordered" evidence="1">
    <location>
        <begin position="140"/>
        <end position="169"/>
    </location>
</feature>
<feature type="compositionally biased region" description="Basic and acidic residues" evidence="1">
    <location>
        <begin position="157"/>
        <end position="169"/>
    </location>
</feature>
<accession>A6GIN7</accession>
<dbReference type="EMBL" id="ABCS01000140">
    <property type="protein sequence ID" value="EDM74259.1"/>
    <property type="molecule type" value="Genomic_DNA"/>
</dbReference>
<evidence type="ECO:0000256" key="1">
    <source>
        <dbReference type="SAM" id="MobiDB-lite"/>
    </source>
</evidence>
<dbReference type="RefSeq" id="WP_006976573.1">
    <property type="nucleotide sequence ID" value="NZ_ABCS01000140.1"/>
</dbReference>
<name>A6GIN7_9BACT</name>
<evidence type="ECO:0000313" key="2">
    <source>
        <dbReference type="EMBL" id="EDM74259.1"/>
    </source>
</evidence>